<dbReference type="InterPro" id="IPR011990">
    <property type="entry name" value="TPR-like_helical_dom_sf"/>
</dbReference>
<gene>
    <name evidence="4" type="ORF">BVC80_8923g14</name>
</gene>
<dbReference type="OrthoDB" id="185373at2759"/>
<organism evidence="4 5">
    <name type="scientific">Macleaya cordata</name>
    <name type="common">Five-seeded plume-poppy</name>
    <name type="synonym">Bocconia cordata</name>
    <dbReference type="NCBI Taxonomy" id="56857"/>
    <lineage>
        <taxon>Eukaryota</taxon>
        <taxon>Viridiplantae</taxon>
        <taxon>Streptophyta</taxon>
        <taxon>Embryophyta</taxon>
        <taxon>Tracheophyta</taxon>
        <taxon>Spermatophyta</taxon>
        <taxon>Magnoliopsida</taxon>
        <taxon>Ranunculales</taxon>
        <taxon>Papaveraceae</taxon>
        <taxon>Papaveroideae</taxon>
        <taxon>Macleaya</taxon>
    </lineage>
</organism>
<dbReference type="PROSITE" id="PS51375">
    <property type="entry name" value="PPR"/>
    <property type="match status" value="4"/>
</dbReference>
<dbReference type="Pfam" id="PF13041">
    <property type="entry name" value="PPR_2"/>
    <property type="match status" value="2"/>
</dbReference>
<keyword evidence="5" id="KW-1185">Reference proteome</keyword>
<reference evidence="4 5" key="1">
    <citation type="journal article" date="2017" name="Mol. Plant">
        <title>The Genome of Medicinal Plant Macleaya cordata Provides New Insights into Benzylisoquinoline Alkaloids Metabolism.</title>
        <authorList>
            <person name="Liu X."/>
            <person name="Liu Y."/>
            <person name="Huang P."/>
            <person name="Ma Y."/>
            <person name="Qing Z."/>
            <person name="Tang Q."/>
            <person name="Cao H."/>
            <person name="Cheng P."/>
            <person name="Zheng Y."/>
            <person name="Yuan Z."/>
            <person name="Zhou Y."/>
            <person name="Liu J."/>
            <person name="Tang Z."/>
            <person name="Zhuo Y."/>
            <person name="Zhang Y."/>
            <person name="Yu L."/>
            <person name="Huang J."/>
            <person name="Yang P."/>
            <person name="Peng Q."/>
            <person name="Zhang J."/>
            <person name="Jiang W."/>
            <person name="Zhang Z."/>
            <person name="Lin K."/>
            <person name="Ro D.K."/>
            <person name="Chen X."/>
            <person name="Xiong X."/>
            <person name="Shang Y."/>
            <person name="Huang S."/>
            <person name="Zeng J."/>
        </authorList>
    </citation>
    <scope>NUCLEOTIDE SEQUENCE [LARGE SCALE GENOMIC DNA]</scope>
    <source>
        <strain evidence="5">cv. BLH2017</strain>
        <tissue evidence="4">Root</tissue>
    </source>
</reference>
<dbReference type="OMA" id="HEFASMK"/>
<evidence type="ECO:0000256" key="1">
    <source>
        <dbReference type="ARBA" id="ARBA00007626"/>
    </source>
</evidence>
<proteinExistence type="inferred from homology"/>
<accession>A0A200PVF9</accession>
<dbReference type="InterPro" id="IPR002885">
    <property type="entry name" value="PPR_rpt"/>
</dbReference>
<feature type="repeat" description="PPR" evidence="3">
    <location>
        <begin position="220"/>
        <end position="254"/>
    </location>
</feature>
<dbReference type="NCBIfam" id="TIGR00756">
    <property type="entry name" value="PPR"/>
    <property type="match status" value="4"/>
</dbReference>
<name>A0A200PVF9_MACCD</name>
<evidence type="ECO:0000313" key="5">
    <source>
        <dbReference type="Proteomes" id="UP000195402"/>
    </source>
</evidence>
<feature type="repeat" description="PPR" evidence="3">
    <location>
        <begin position="255"/>
        <end position="289"/>
    </location>
</feature>
<sequence>MLMQKSTDVQLGTFVFTTTNYIESIPPRLGRIYPFFAVTSNCIGNYQLITTQASAEEQVLTEEDLNHILSEIENNPVFGRETCTCYIEKLSRSGNFLDAARLMQGLRDKQVFLSPNTYNILLVAAGEGNHFDLLSPIFKDLLLSCNFLLGQDSYSNLAKAFSKSTDTIPLLKIVREVSELTFPRSATVINRIISGFAKSGQIDKALLIFDHMKDLKCKPDLITYNTVLAILGRAGRVDELLLEFASMKEANIVPDIISYNTLLNSLRKMGRFNLCLVFLQEMGEIGLEPDLRTYTALIEGFGRSGRTEEALGLLDEMKRRGVRPSIYIYRALISNLKKIGKFELAMNLEAEMNSSISDLVGPKDFKRNYR</sequence>
<dbReference type="Proteomes" id="UP000195402">
    <property type="component" value="Unassembled WGS sequence"/>
</dbReference>
<keyword evidence="2" id="KW-0677">Repeat</keyword>
<dbReference type="Pfam" id="PF13812">
    <property type="entry name" value="PPR_3"/>
    <property type="match status" value="1"/>
</dbReference>
<comment type="caution">
    <text evidence="4">The sequence shown here is derived from an EMBL/GenBank/DDBJ whole genome shotgun (WGS) entry which is preliminary data.</text>
</comment>
<comment type="similarity">
    <text evidence="1">Belongs to the PPR family. P subfamily.</text>
</comment>
<dbReference type="EMBL" id="MVGT01003957">
    <property type="protein sequence ID" value="OVA02203.1"/>
    <property type="molecule type" value="Genomic_DNA"/>
</dbReference>
<evidence type="ECO:0000256" key="3">
    <source>
        <dbReference type="PROSITE-ProRule" id="PRU00708"/>
    </source>
</evidence>
<dbReference type="AlphaFoldDB" id="A0A200PVF9"/>
<dbReference type="Gene3D" id="1.25.40.10">
    <property type="entry name" value="Tetratricopeptide repeat domain"/>
    <property type="match status" value="2"/>
</dbReference>
<evidence type="ECO:0000256" key="2">
    <source>
        <dbReference type="ARBA" id="ARBA00022737"/>
    </source>
</evidence>
<evidence type="ECO:0000313" key="4">
    <source>
        <dbReference type="EMBL" id="OVA02203.1"/>
    </source>
</evidence>
<feature type="repeat" description="PPR" evidence="3">
    <location>
        <begin position="290"/>
        <end position="324"/>
    </location>
</feature>
<dbReference type="PANTHER" id="PTHR47941">
    <property type="entry name" value="PENTATRICOPEPTIDE REPEAT-CONTAINING PROTEIN 3, MITOCHONDRIAL"/>
    <property type="match status" value="1"/>
</dbReference>
<feature type="repeat" description="PPR" evidence="3">
    <location>
        <begin position="185"/>
        <end position="219"/>
    </location>
</feature>
<dbReference type="InParanoid" id="A0A200PVF9"/>
<protein>
    <submittedName>
        <fullName evidence="4">Pentatricopeptide repeat</fullName>
    </submittedName>
</protein>